<proteinExistence type="predicted"/>
<name>A0AAV7I2Y7_COTGL</name>
<feature type="compositionally biased region" description="Basic and acidic residues" evidence="1">
    <location>
        <begin position="68"/>
        <end position="80"/>
    </location>
</feature>
<dbReference type="EMBL" id="JAHXZJ010002237">
    <property type="protein sequence ID" value="KAH0545620.1"/>
    <property type="molecule type" value="Genomic_DNA"/>
</dbReference>
<feature type="compositionally biased region" description="Basic and acidic residues" evidence="1">
    <location>
        <begin position="104"/>
        <end position="129"/>
    </location>
</feature>
<reference evidence="2 3" key="1">
    <citation type="journal article" date="2021" name="J. Hered.">
        <title>A chromosome-level genome assembly of the parasitoid wasp, Cotesia glomerata (Hymenoptera: Braconidae).</title>
        <authorList>
            <person name="Pinto B.J."/>
            <person name="Weis J.J."/>
            <person name="Gamble T."/>
            <person name="Ode P.J."/>
            <person name="Paul R."/>
            <person name="Zaspel J.M."/>
        </authorList>
    </citation>
    <scope>NUCLEOTIDE SEQUENCE [LARGE SCALE GENOMIC DNA]</scope>
    <source>
        <strain evidence="2">CgM1</strain>
    </source>
</reference>
<feature type="compositionally biased region" description="Polar residues" evidence="1">
    <location>
        <begin position="12"/>
        <end position="24"/>
    </location>
</feature>
<accession>A0AAV7I2Y7</accession>
<feature type="compositionally biased region" description="Polar residues" evidence="1">
    <location>
        <begin position="87"/>
        <end position="103"/>
    </location>
</feature>
<evidence type="ECO:0000313" key="3">
    <source>
        <dbReference type="Proteomes" id="UP000826195"/>
    </source>
</evidence>
<dbReference type="AlphaFoldDB" id="A0AAV7I2Y7"/>
<feature type="region of interest" description="Disordered" evidence="1">
    <location>
        <begin position="68"/>
        <end position="129"/>
    </location>
</feature>
<feature type="region of interest" description="Disordered" evidence="1">
    <location>
        <begin position="1"/>
        <end position="24"/>
    </location>
</feature>
<evidence type="ECO:0000256" key="1">
    <source>
        <dbReference type="SAM" id="MobiDB-lite"/>
    </source>
</evidence>
<comment type="caution">
    <text evidence="2">The sequence shown here is derived from an EMBL/GenBank/DDBJ whole genome shotgun (WGS) entry which is preliminary data.</text>
</comment>
<protein>
    <submittedName>
        <fullName evidence="2">Uncharacterized protein</fullName>
    </submittedName>
</protein>
<organism evidence="2 3">
    <name type="scientific">Cotesia glomerata</name>
    <name type="common">Lepidopteran parasitic wasp</name>
    <name type="synonym">Apanteles glomeratus</name>
    <dbReference type="NCBI Taxonomy" id="32391"/>
    <lineage>
        <taxon>Eukaryota</taxon>
        <taxon>Metazoa</taxon>
        <taxon>Ecdysozoa</taxon>
        <taxon>Arthropoda</taxon>
        <taxon>Hexapoda</taxon>
        <taxon>Insecta</taxon>
        <taxon>Pterygota</taxon>
        <taxon>Neoptera</taxon>
        <taxon>Endopterygota</taxon>
        <taxon>Hymenoptera</taxon>
        <taxon>Apocrita</taxon>
        <taxon>Ichneumonoidea</taxon>
        <taxon>Braconidae</taxon>
        <taxon>Microgastrinae</taxon>
        <taxon>Cotesia</taxon>
    </lineage>
</organism>
<evidence type="ECO:0000313" key="2">
    <source>
        <dbReference type="EMBL" id="KAH0545620.1"/>
    </source>
</evidence>
<dbReference type="Proteomes" id="UP000826195">
    <property type="component" value="Unassembled WGS sequence"/>
</dbReference>
<keyword evidence="3" id="KW-1185">Reference proteome</keyword>
<gene>
    <name evidence="2" type="ORF">KQX54_001761</name>
</gene>
<sequence length="129" mass="14065">MRRGSYPEELSSRTAGQGCTSSSDVVNFASRSVPRNQGQEDSAKDQDSVIQSRTKNYLTVCSVVCSEGRTKDARTKDDKIIQGQGPAIQQFTGEGTRGPASNQRSEDSRIQAEDEEIHGPEEPTNSIKD</sequence>